<organism evidence="2 3">
    <name type="scientific">Streptomyces alkaliterrae</name>
    <dbReference type="NCBI Taxonomy" id="2213162"/>
    <lineage>
        <taxon>Bacteria</taxon>
        <taxon>Bacillati</taxon>
        <taxon>Actinomycetota</taxon>
        <taxon>Actinomycetes</taxon>
        <taxon>Kitasatosporales</taxon>
        <taxon>Streptomycetaceae</taxon>
        <taxon>Streptomyces</taxon>
    </lineage>
</organism>
<feature type="region of interest" description="Disordered" evidence="1">
    <location>
        <begin position="176"/>
        <end position="263"/>
    </location>
</feature>
<protein>
    <submittedName>
        <fullName evidence="2">Uncharacterized protein</fullName>
    </submittedName>
</protein>
<dbReference type="Proteomes" id="UP000517765">
    <property type="component" value="Unassembled WGS sequence"/>
</dbReference>
<sequence length="263" mass="28143">MHEGTGTRQLPGPVDEFKAELRALTAGLDAGQGWYAVFRRRDPRGVAACLDGVEVPPWDVVESLLQDVAAQRGQDVAARHRARLHRCYRPCVRLVDAEVHGPRGVWERLHEMRRVRESARLLVARLTEQQAQRGRSPGGADSLDVELAWARDDFARATARCRELQQRLAALSGDAGAQTGADAGAQTGAQAGAQTNAETGADATTPAGTVSAPARVPAPTPAHDTPAPRAESRRAPDVTRAPRRIGGSRNPLVYQDADPPAAT</sequence>
<feature type="compositionally biased region" description="Low complexity" evidence="1">
    <location>
        <begin position="176"/>
        <end position="201"/>
    </location>
</feature>
<evidence type="ECO:0000313" key="3">
    <source>
        <dbReference type="Proteomes" id="UP000517765"/>
    </source>
</evidence>
<dbReference type="AlphaFoldDB" id="A0A7W3X0J8"/>
<accession>A0A7W3X0J8</accession>
<reference evidence="3" key="1">
    <citation type="submission" date="2020-05" db="EMBL/GenBank/DDBJ databases">
        <title>Classification of alakaliphilic streptomycetes isolated from an alkaline soil next to Lonar Crater, India and a proposal for the recognition of Streptomyces alkaliterrae sp. nov.</title>
        <authorList>
            <person name="Golinska P."/>
        </authorList>
    </citation>
    <scope>NUCLEOTIDE SEQUENCE [LARGE SCALE GENOMIC DNA]</scope>
    <source>
        <strain evidence="3">OF8</strain>
    </source>
</reference>
<name>A0A7W3X0J8_9ACTN</name>
<dbReference type="EMBL" id="JABJXA010000210">
    <property type="protein sequence ID" value="MBB1261787.1"/>
    <property type="molecule type" value="Genomic_DNA"/>
</dbReference>
<evidence type="ECO:0000313" key="2">
    <source>
        <dbReference type="EMBL" id="MBB1261787.1"/>
    </source>
</evidence>
<gene>
    <name evidence="2" type="ORF">H3147_23660</name>
</gene>
<comment type="caution">
    <text evidence="2">The sequence shown here is derived from an EMBL/GenBank/DDBJ whole genome shotgun (WGS) entry which is preliminary data.</text>
</comment>
<feature type="non-terminal residue" evidence="2">
    <location>
        <position position="263"/>
    </location>
</feature>
<evidence type="ECO:0000256" key="1">
    <source>
        <dbReference type="SAM" id="MobiDB-lite"/>
    </source>
</evidence>
<proteinExistence type="predicted"/>